<dbReference type="AlphaFoldDB" id="A0AAN7Y7T8"/>
<proteinExistence type="predicted"/>
<dbReference type="Proteomes" id="UP001309876">
    <property type="component" value="Unassembled WGS sequence"/>
</dbReference>
<name>A0AAN7Y7T8_9EURO</name>
<dbReference type="PANTHER" id="PTHR21310">
    <property type="entry name" value="AMINOGLYCOSIDE PHOSPHOTRANSFERASE-RELATED-RELATED"/>
    <property type="match status" value="1"/>
</dbReference>
<organism evidence="2 3">
    <name type="scientific">Lithohypha guttulata</name>
    <dbReference type="NCBI Taxonomy" id="1690604"/>
    <lineage>
        <taxon>Eukaryota</taxon>
        <taxon>Fungi</taxon>
        <taxon>Dikarya</taxon>
        <taxon>Ascomycota</taxon>
        <taxon>Pezizomycotina</taxon>
        <taxon>Eurotiomycetes</taxon>
        <taxon>Chaetothyriomycetidae</taxon>
        <taxon>Chaetothyriales</taxon>
        <taxon>Trichomeriaceae</taxon>
        <taxon>Lithohypha</taxon>
    </lineage>
</organism>
<dbReference type="InterPro" id="IPR051678">
    <property type="entry name" value="AGP_Transferase"/>
</dbReference>
<keyword evidence="3" id="KW-1185">Reference proteome</keyword>
<accession>A0AAN7Y7T8</accession>
<dbReference type="Gene3D" id="3.90.1200.10">
    <property type="match status" value="1"/>
</dbReference>
<dbReference type="InterPro" id="IPR002575">
    <property type="entry name" value="Aminoglycoside_PTrfase"/>
</dbReference>
<dbReference type="EMBL" id="JAVRRJ010000002">
    <property type="protein sequence ID" value="KAK5088348.1"/>
    <property type="molecule type" value="Genomic_DNA"/>
</dbReference>
<gene>
    <name evidence="2" type="ORF">LTR05_002566</name>
</gene>
<evidence type="ECO:0000313" key="3">
    <source>
        <dbReference type="Proteomes" id="UP001309876"/>
    </source>
</evidence>
<evidence type="ECO:0000313" key="2">
    <source>
        <dbReference type="EMBL" id="KAK5088348.1"/>
    </source>
</evidence>
<sequence>MESLLVSELNLESPIDVSKSDTSRKDGESDTSTLVYGQEAFETFKDKVPILVRQVLSTTDDQEIEVERMRGGGYNRITAFRVIHKATDENAAREEKYILRVPRWDERPILGDVLLLEFLKKCFKIPVPDTIAYDITDKNVIESPYMIQRFIEGRSLLEGYLELGFKQRCQVAKQLGDVYAALSKIRSQHIGKLGQVGNVESYEPSPVDQYAIHAMEDTSTPQSWPYDDSLLFPRISKILSGIFEYRNSVAVARTPIDDFRSEYNTAFMKVVEEMDQAGLFRDVALSLCHLDFEPRNMLLIAENDRAHISAILDWDSATFAPTFVACKPPSWLWAWNSDDDEDKLQANDEPESPDNQEIKRIFEEAAGPEFARFAYNPAYRLARSLVKLGFFDLRYNEDIKEADAMLEEWAKLKASYSVTEETVPEQSAPVDS</sequence>
<reference evidence="2 3" key="1">
    <citation type="submission" date="2023-08" db="EMBL/GenBank/DDBJ databases">
        <title>Black Yeasts Isolated from many extreme environments.</title>
        <authorList>
            <person name="Coleine C."/>
            <person name="Stajich J.E."/>
            <person name="Selbmann L."/>
        </authorList>
    </citation>
    <scope>NUCLEOTIDE SEQUENCE [LARGE SCALE GENOMIC DNA]</scope>
    <source>
        <strain evidence="2 3">CCFEE 5910</strain>
    </source>
</reference>
<dbReference type="Pfam" id="PF01636">
    <property type="entry name" value="APH"/>
    <property type="match status" value="1"/>
</dbReference>
<dbReference type="PANTHER" id="PTHR21310:SF56">
    <property type="entry name" value="AMINOGLYCOSIDE PHOSPHOTRANSFERASE DOMAIN-CONTAINING PROTEIN"/>
    <property type="match status" value="1"/>
</dbReference>
<dbReference type="InterPro" id="IPR011009">
    <property type="entry name" value="Kinase-like_dom_sf"/>
</dbReference>
<dbReference type="SUPFAM" id="SSF56112">
    <property type="entry name" value="Protein kinase-like (PK-like)"/>
    <property type="match status" value="1"/>
</dbReference>
<protein>
    <recommendedName>
        <fullName evidence="1">Aminoglycoside phosphotransferase domain-containing protein</fullName>
    </recommendedName>
</protein>
<feature type="domain" description="Aminoglycoside phosphotransferase" evidence="1">
    <location>
        <begin position="93"/>
        <end position="321"/>
    </location>
</feature>
<evidence type="ECO:0000259" key="1">
    <source>
        <dbReference type="Pfam" id="PF01636"/>
    </source>
</evidence>
<comment type="caution">
    <text evidence="2">The sequence shown here is derived from an EMBL/GenBank/DDBJ whole genome shotgun (WGS) entry which is preliminary data.</text>
</comment>